<reference evidence="1 2" key="1">
    <citation type="submission" date="2019-07" db="EMBL/GenBank/DDBJ databases">
        <authorList>
            <person name="Hibberd C M."/>
            <person name="Gehrig L. J."/>
            <person name="Chang H.-W."/>
            <person name="Venkatesh S."/>
        </authorList>
    </citation>
    <scope>NUCLEOTIDE SEQUENCE [LARGE SCALE GENOMIC DNA]</scope>
    <source>
        <strain evidence="1">Dorea_longicatena_SSTS_Bg7063</strain>
    </source>
</reference>
<dbReference type="Proteomes" id="UP000398619">
    <property type="component" value="Unassembled WGS sequence"/>
</dbReference>
<evidence type="ECO:0000313" key="2">
    <source>
        <dbReference type="Proteomes" id="UP000398619"/>
    </source>
</evidence>
<name>A0A564USP0_9FIRM</name>
<evidence type="ECO:0000313" key="1">
    <source>
        <dbReference type="EMBL" id="VUX22566.1"/>
    </source>
</evidence>
<dbReference type="AlphaFoldDB" id="A0A564USP0"/>
<sequence>MVGNILLVSLTPQQAVDDGNDLGAGDFIVGMESAVAVAYHPAIPGGVLNVTRSPMSGGHIPKAAVLLHDGGIAVAIGVKEPHRHGRELGAGDGLVPVEQSVDVAHSNAVAGQIGHIPGVPCVDGHIQESGFCGNGDALPIALSQQAGKDGGCLAPGHVPVRPKGAVGVAHHIGPVGFQLHHLGNRQLAVLVGFPGCLLAQIALDGDGQALLGLTLLVGDSDGDPVVLVHVGAVRQGDSDGAGFPNRYPGVRYGTLCLKVLHLDGQGPAVPIGVLPAHGALAVLIGGIRAAGDGELTGGVGLAAAEIVVAVRDGNAHARHGGLVLYKLDLDGGLVVIVQQAARGQPDGQGLVLMERDRGPGNGIFGVRVADRYQIAAHNGLALAVRGGLLVDFLDRLLLQLFTADLALFMAGTLAVRGGLLVNNPVAGLVSGGVGIVALVGVAAAGAGIGGVAHFRAGGSGHFLLVVVAQGIDNHRTALGTELGRGAGGRLAGYMTRCRVSLQAMIAAADAAILDQTFAGAGGASDFGALVPGMAQGVGVVCHKAGTAALADMDGLAAALAGGRGGFGNIVVGQGRRDVRDVALSADGALPQSVAGAGAGGRDGGNGELMLALGGGAFLDGAAPLTDFQHLAGSLAGGVPDNNTLERMAQGSLIVPLFDLAAIYAQIAVIAQGQAGGVHAVQQRPVVVLAAGAVTFCFLGAFVTQVDIGHAVLNHVGVLECIGDLIVHRIVSGLSIVGGAGQGAAVRRVAVVDGGGDTSLREIGHGDSVGLSIHHAEVVRNHGFCGGVGGFRIAAVGAGCHLYKAVVGQLRADAALHVVSLQGGRTFLVGAITESAVFAAGGGDTVILAVHLLNGFRIRQSLKEIVGAVIKPIHILQVTVIGLCHIGVNTTAGFTNSLGPMIAGIVGVLTGDTVQN</sequence>
<dbReference type="EMBL" id="CABHNM010000073">
    <property type="protein sequence ID" value="VUX22566.1"/>
    <property type="molecule type" value="Genomic_DNA"/>
</dbReference>
<accession>A0A564USP0</accession>
<protein>
    <submittedName>
        <fullName evidence="1">Uncharacterized protein</fullName>
    </submittedName>
</protein>
<gene>
    <name evidence="1" type="ORF">DLSSTS7063_03012</name>
</gene>
<organism evidence="1 2">
    <name type="scientific">Dorea longicatena</name>
    <dbReference type="NCBI Taxonomy" id="88431"/>
    <lineage>
        <taxon>Bacteria</taxon>
        <taxon>Bacillati</taxon>
        <taxon>Bacillota</taxon>
        <taxon>Clostridia</taxon>
        <taxon>Lachnospirales</taxon>
        <taxon>Lachnospiraceae</taxon>
        <taxon>Dorea</taxon>
    </lineage>
</organism>
<proteinExistence type="predicted"/>